<dbReference type="Proteomes" id="UP000283426">
    <property type="component" value="Unassembled WGS sequence"/>
</dbReference>
<dbReference type="AlphaFoldDB" id="A0A412WCK6"/>
<proteinExistence type="predicted"/>
<gene>
    <name evidence="1" type="ORF">DWW24_11985</name>
</gene>
<sequence length="261" mass="30039">MKVLKIFKSLLYRILILVLIGPLGACSEECGYDSHAGYQLGKQNFDYLEGNMASILSFWDLALRMNTYLTALDEEGEDRVEELFPDYRLQQVNEHEWIGWKGQDSVFKVVTDDLALTTETAHWEIVGCRAPYEGQLTVLCSGLRTWVFHVSALQNRKWISDASLKINYNGEQTPRNFNDGDWIVSGVGKSMTDEEEILNFEIAESLIRYAESHYLFDKGLLYLRLKNRFSPKEEIVKAEMKTLPGSDRSLQITYKGEVYSY</sequence>
<name>A0A412WCK6_9BACT</name>
<organism evidence="1 2">
    <name type="scientific">Odoribacter splanchnicus</name>
    <dbReference type="NCBI Taxonomy" id="28118"/>
    <lineage>
        <taxon>Bacteria</taxon>
        <taxon>Pseudomonadati</taxon>
        <taxon>Bacteroidota</taxon>
        <taxon>Bacteroidia</taxon>
        <taxon>Bacteroidales</taxon>
        <taxon>Odoribacteraceae</taxon>
        <taxon>Odoribacter</taxon>
    </lineage>
</organism>
<comment type="caution">
    <text evidence="1">The sequence shown here is derived from an EMBL/GenBank/DDBJ whole genome shotgun (WGS) entry which is preliminary data.</text>
</comment>
<reference evidence="1 2" key="1">
    <citation type="submission" date="2018-08" db="EMBL/GenBank/DDBJ databases">
        <title>A genome reference for cultivated species of the human gut microbiota.</title>
        <authorList>
            <person name="Zou Y."/>
            <person name="Xue W."/>
            <person name="Luo G."/>
        </authorList>
    </citation>
    <scope>NUCLEOTIDE SEQUENCE [LARGE SCALE GENOMIC DNA]</scope>
    <source>
        <strain evidence="1 2">AF14-6AC</strain>
    </source>
</reference>
<evidence type="ECO:0000313" key="1">
    <source>
        <dbReference type="EMBL" id="RGV25123.1"/>
    </source>
</evidence>
<evidence type="ECO:0000313" key="2">
    <source>
        <dbReference type="Proteomes" id="UP000283426"/>
    </source>
</evidence>
<dbReference type="RefSeq" id="WP_118108207.1">
    <property type="nucleotide sequence ID" value="NZ_JADMYR010000009.1"/>
</dbReference>
<accession>A0A412WCK6</accession>
<dbReference type="EMBL" id="QRYW01000024">
    <property type="protein sequence ID" value="RGV25123.1"/>
    <property type="molecule type" value="Genomic_DNA"/>
</dbReference>
<protein>
    <submittedName>
        <fullName evidence="1">Uncharacterized protein</fullName>
    </submittedName>
</protein>